<feature type="region of interest" description="Disordered" evidence="1">
    <location>
        <begin position="1"/>
        <end position="34"/>
    </location>
</feature>
<evidence type="ECO:0000313" key="2">
    <source>
        <dbReference type="EMBL" id="KAK2116386.1"/>
    </source>
</evidence>
<protein>
    <submittedName>
        <fullName evidence="2">Uncharacterized protein</fullName>
    </submittedName>
</protein>
<comment type="caution">
    <text evidence="2">The sequence shown here is derived from an EMBL/GenBank/DDBJ whole genome shotgun (WGS) entry which is preliminary data.</text>
</comment>
<evidence type="ECO:0000313" key="3">
    <source>
        <dbReference type="Proteomes" id="UP001266305"/>
    </source>
</evidence>
<sequence>ARAEGGRRAPAPQPGSQSTPGPERRSTDSGTGLEFSVTKVHLVRARPQLLKAWGNSATRVHRGAPVVPSPSPLTSGRGAASLHGVKREGRGRPEDPACDLPFSTFTPPGSRREVGAVGRARAERAAGEWGRLGGSPAGGRWGGRGSAPLGGAAPGCVCGNGLGRPLAVNRCYADRGCCG</sequence>
<proteinExistence type="predicted"/>
<feature type="non-terminal residue" evidence="2">
    <location>
        <position position="1"/>
    </location>
</feature>
<accession>A0ABQ9W425</accession>
<feature type="non-terminal residue" evidence="2">
    <location>
        <position position="179"/>
    </location>
</feature>
<name>A0ABQ9W425_SAGOE</name>
<feature type="compositionally biased region" description="Basic and acidic residues" evidence="1">
    <location>
        <begin position="85"/>
        <end position="95"/>
    </location>
</feature>
<dbReference type="EMBL" id="JASSZA010000003">
    <property type="protein sequence ID" value="KAK2116386.1"/>
    <property type="molecule type" value="Genomic_DNA"/>
</dbReference>
<reference evidence="2 3" key="1">
    <citation type="submission" date="2023-05" db="EMBL/GenBank/DDBJ databases">
        <title>B98-5 Cell Line De Novo Hybrid Assembly: An Optical Mapping Approach.</title>
        <authorList>
            <person name="Kananen K."/>
            <person name="Auerbach J.A."/>
            <person name="Kautto E."/>
            <person name="Blachly J.S."/>
        </authorList>
    </citation>
    <scope>NUCLEOTIDE SEQUENCE [LARGE SCALE GENOMIC DNA]</scope>
    <source>
        <strain evidence="2">B95-8</strain>
        <tissue evidence="2">Cell line</tissue>
    </source>
</reference>
<gene>
    <name evidence="2" type="ORF">P7K49_007012</name>
</gene>
<keyword evidence="3" id="KW-1185">Reference proteome</keyword>
<feature type="region of interest" description="Disordered" evidence="1">
    <location>
        <begin position="61"/>
        <end position="114"/>
    </location>
</feature>
<dbReference type="Proteomes" id="UP001266305">
    <property type="component" value="Unassembled WGS sequence"/>
</dbReference>
<evidence type="ECO:0000256" key="1">
    <source>
        <dbReference type="SAM" id="MobiDB-lite"/>
    </source>
</evidence>
<organism evidence="2 3">
    <name type="scientific">Saguinus oedipus</name>
    <name type="common">Cotton-top tamarin</name>
    <name type="synonym">Oedipomidas oedipus</name>
    <dbReference type="NCBI Taxonomy" id="9490"/>
    <lineage>
        <taxon>Eukaryota</taxon>
        <taxon>Metazoa</taxon>
        <taxon>Chordata</taxon>
        <taxon>Craniata</taxon>
        <taxon>Vertebrata</taxon>
        <taxon>Euteleostomi</taxon>
        <taxon>Mammalia</taxon>
        <taxon>Eutheria</taxon>
        <taxon>Euarchontoglires</taxon>
        <taxon>Primates</taxon>
        <taxon>Haplorrhini</taxon>
        <taxon>Platyrrhini</taxon>
        <taxon>Cebidae</taxon>
        <taxon>Callitrichinae</taxon>
        <taxon>Saguinus</taxon>
    </lineage>
</organism>